<keyword evidence="1" id="KW-0233">DNA recombination</keyword>
<evidence type="ECO:0000256" key="2">
    <source>
        <dbReference type="SAM" id="MobiDB-lite"/>
    </source>
</evidence>
<dbReference type="RefSeq" id="WP_344338491.1">
    <property type="nucleotide sequence ID" value="NZ_BAAAKJ010000240.1"/>
</dbReference>
<keyword evidence="5" id="KW-1185">Reference proteome</keyword>
<proteinExistence type="predicted"/>
<feature type="compositionally biased region" description="Basic and acidic residues" evidence="2">
    <location>
        <begin position="314"/>
        <end position="329"/>
    </location>
</feature>
<dbReference type="InterPro" id="IPR013762">
    <property type="entry name" value="Integrase-like_cat_sf"/>
</dbReference>
<dbReference type="InterPro" id="IPR050090">
    <property type="entry name" value="Tyrosine_recombinase_XerCD"/>
</dbReference>
<reference evidence="4 5" key="1">
    <citation type="journal article" date="2019" name="Int. J. Syst. Evol. Microbiol.">
        <title>The Global Catalogue of Microorganisms (GCM) 10K type strain sequencing project: providing services to taxonomists for standard genome sequencing and annotation.</title>
        <authorList>
            <consortium name="The Broad Institute Genomics Platform"/>
            <consortium name="The Broad Institute Genome Sequencing Center for Infectious Disease"/>
            <person name="Wu L."/>
            <person name="Ma J."/>
        </authorList>
    </citation>
    <scope>NUCLEOTIDE SEQUENCE [LARGE SCALE GENOMIC DNA]</scope>
    <source>
        <strain evidence="4 5">JCM 12393</strain>
    </source>
</reference>
<organism evidence="4 5">
    <name type="scientific">Kitasatospora putterlickiae</name>
    <dbReference type="NCBI Taxonomy" id="221725"/>
    <lineage>
        <taxon>Bacteria</taxon>
        <taxon>Bacillati</taxon>
        <taxon>Actinomycetota</taxon>
        <taxon>Actinomycetes</taxon>
        <taxon>Kitasatosporales</taxon>
        <taxon>Streptomycetaceae</taxon>
        <taxon>Kitasatospora</taxon>
    </lineage>
</organism>
<gene>
    <name evidence="4" type="ORF">GCM10009639_44020</name>
</gene>
<dbReference type="InterPro" id="IPR002104">
    <property type="entry name" value="Integrase_catalytic"/>
</dbReference>
<dbReference type="PANTHER" id="PTHR30349:SF64">
    <property type="entry name" value="PROPHAGE INTEGRASE INTD-RELATED"/>
    <property type="match status" value="1"/>
</dbReference>
<dbReference type="Proteomes" id="UP001499863">
    <property type="component" value="Unassembled WGS sequence"/>
</dbReference>
<evidence type="ECO:0000313" key="5">
    <source>
        <dbReference type="Proteomes" id="UP001499863"/>
    </source>
</evidence>
<dbReference type="PROSITE" id="PS51898">
    <property type="entry name" value="TYR_RECOMBINASE"/>
    <property type="match status" value="1"/>
</dbReference>
<accession>A0ABN1YB85</accession>
<evidence type="ECO:0000256" key="1">
    <source>
        <dbReference type="ARBA" id="ARBA00023172"/>
    </source>
</evidence>
<name>A0ABN1YB85_9ACTN</name>
<feature type="region of interest" description="Disordered" evidence="2">
    <location>
        <begin position="305"/>
        <end position="329"/>
    </location>
</feature>
<dbReference type="InterPro" id="IPR011010">
    <property type="entry name" value="DNA_brk_join_enz"/>
</dbReference>
<sequence>MPKPTFKVRIWAIREHVRSGPNTFELRWKVGNEPFSATFKTKTLADGERSKLVTAVNAGEPFDEISGLPMSVVRARDDVSWYAHARDYIEMKWPDSPAKTRTTHADMLATATPHLVRSRVGMPPARDLRTALYSWAFNMNRWTQEPPDQVRKSLAWIERHSLPMSQLDDPMVIRRVLVAFTKNLDGSKAAASSVIRKKNIFHNVLGYAVEARRLPHNPLKLVQWTAPAAVEEVDPAVVANPRQVRDLLAAVRTQDARGRHLEAFFGGMYHAAMRPAEAVFLRDANCYLPPDGAWGMVTLGKTRPRVGSSWTDSGKPHDERGLKWRPEKETRPVPIPPVYVRMLRDHIAAHGVAPDGRLFRTARGGMVQESGYGVVWQRAREKVLVPEQSASPLAKRPYDLRHAGVSFWLRSGVDPAECARRAGHSIAVLLRVYAKCLDGAMEAANHRIAEGLTEWD</sequence>
<dbReference type="PANTHER" id="PTHR30349">
    <property type="entry name" value="PHAGE INTEGRASE-RELATED"/>
    <property type="match status" value="1"/>
</dbReference>
<dbReference type="Gene3D" id="1.10.443.10">
    <property type="entry name" value="Intergrase catalytic core"/>
    <property type="match status" value="1"/>
</dbReference>
<evidence type="ECO:0000259" key="3">
    <source>
        <dbReference type="PROSITE" id="PS51898"/>
    </source>
</evidence>
<dbReference type="SUPFAM" id="SSF56349">
    <property type="entry name" value="DNA breaking-rejoining enzymes"/>
    <property type="match status" value="1"/>
</dbReference>
<protein>
    <submittedName>
        <fullName evidence="4">Site-specific integrase</fullName>
    </submittedName>
</protein>
<evidence type="ECO:0000313" key="4">
    <source>
        <dbReference type="EMBL" id="GAA1401568.1"/>
    </source>
</evidence>
<comment type="caution">
    <text evidence="4">The sequence shown here is derived from an EMBL/GenBank/DDBJ whole genome shotgun (WGS) entry which is preliminary data.</text>
</comment>
<feature type="domain" description="Tyr recombinase" evidence="3">
    <location>
        <begin position="233"/>
        <end position="447"/>
    </location>
</feature>
<dbReference type="EMBL" id="BAAAKJ010000240">
    <property type="protein sequence ID" value="GAA1401568.1"/>
    <property type="molecule type" value="Genomic_DNA"/>
</dbReference>